<feature type="domain" description="Kazal-like" evidence="1">
    <location>
        <begin position="455"/>
        <end position="512"/>
    </location>
</feature>
<dbReference type="PANTHER" id="PTHR13487:SF3">
    <property type="entry name" value="REVERSION-INDUCING CYSTEINE-RICH PROTEIN WITH KAZAL MOTIFS"/>
    <property type="match status" value="1"/>
</dbReference>
<dbReference type="CDD" id="cd00104">
    <property type="entry name" value="KAZAL_FS"/>
    <property type="match status" value="1"/>
</dbReference>
<reference evidence="2" key="1">
    <citation type="journal article" date="2020" name="Cell">
        <title>Large-Scale Comparative Analyses of Tick Genomes Elucidate Their Genetic Diversity and Vector Capacities.</title>
        <authorList>
            <consortium name="Tick Genome and Microbiome Consortium (TIGMIC)"/>
            <person name="Jia N."/>
            <person name="Wang J."/>
            <person name="Shi W."/>
            <person name="Du L."/>
            <person name="Sun Y."/>
            <person name="Zhan W."/>
            <person name="Jiang J.F."/>
            <person name="Wang Q."/>
            <person name="Zhang B."/>
            <person name="Ji P."/>
            <person name="Bell-Sakyi L."/>
            <person name="Cui X.M."/>
            <person name="Yuan T.T."/>
            <person name="Jiang B.G."/>
            <person name="Yang W.F."/>
            <person name="Lam T.T."/>
            <person name="Chang Q.C."/>
            <person name="Ding S.J."/>
            <person name="Wang X.J."/>
            <person name="Zhu J.G."/>
            <person name="Ruan X.D."/>
            <person name="Zhao L."/>
            <person name="Wei J.T."/>
            <person name="Ye R.Z."/>
            <person name="Que T.C."/>
            <person name="Du C.H."/>
            <person name="Zhou Y.H."/>
            <person name="Cheng J.X."/>
            <person name="Dai P.F."/>
            <person name="Guo W.B."/>
            <person name="Han X.H."/>
            <person name="Huang E.J."/>
            <person name="Li L.F."/>
            <person name="Wei W."/>
            <person name="Gao Y.C."/>
            <person name="Liu J.Z."/>
            <person name="Shao H.Z."/>
            <person name="Wang X."/>
            <person name="Wang C.C."/>
            <person name="Yang T.C."/>
            <person name="Huo Q.B."/>
            <person name="Li W."/>
            <person name="Chen H.Y."/>
            <person name="Chen S.E."/>
            <person name="Zhou L.G."/>
            <person name="Ni X.B."/>
            <person name="Tian J.H."/>
            <person name="Sheng Y."/>
            <person name="Liu T."/>
            <person name="Pan Y.S."/>
            <person name="Xia L.Y."/>
            <person name="Li J."/>
            <person name="Zhao F."/>
            <person name="Cao W.C."/>
        </authorList>
    </citation>
    <scope>NUCLEOTIDE SEQUENCE</scope>
    <source>
        <strain evidence="2">Rsan-2018</strain>
    </source>
</reference>
<dbReference type="Pfam" id="PF23298">
    <property type="entry name" value="FZ_RECK"/>
    <property type="match status" value="1"/>
</dbReference>
<dbReference type="InterPro" id="IPR036058">
    <property type="entry name" value="Kazal_dom_sf"/>
</dbReference>
<dbReference type="Pfam" id="PF22961">
    <property type="entry name" value="RECK-like_N"/>
    <property type="match status" value="1"/>
</dbReference>
<proteinExistence type="predicted"/>
<dbReference type="InterPro" id="IPR056979">
    <property type="entry name" value="FZ_RECK"/>
</dbReference>
<dbReference type="InterPro" id="IPR002350">
    <property type="entry name" value="Kazal_dom"/>
</dbReference>
<dbReference type="VEuPathDB" id="VectorBase:RSAN_033825"/>
<dbReference type="InterPro" id="IPR055110">
    <property type="entry name" value="RECK-like_N"/>
</dbReference>
<gene>
    <name evidence="2" type="ORF">HPB52_014915</name>
</gene>
<dbReference type="AlphaFoldDB" id="A0A9D4Q0E0"/>
<reference evidence="2" key="2">
    <citation type="submission" date="2021-09" db="EMBL/GenBank/DDBJ databases">
        <authorList>
            <person name="Jia N."/>
            <person name="Wang J."/>
            <person name="Shi W."/>
            <person name="Du L."/>
            <person name="Sun Y."/>
            <person name="Zhan W."/>
            <person name="Jiang J."/>
            <person name="Wang Q."/>
            <person name="Zhang B."/>
            <person name="Ji P."/>
            <person name="Sakyi L.B."/>
            <person name="Cui X."/>
            <person name="Yuan T."/>
            <person name="Jiang B."/>
            <person name="Yang W."/>
            <person name="Lam T.T.-Y."/>
            <person name="Chang Q."/>
            <person name="Ding S."/>
            <person name="Wang X."/>
            <person name="Zhu J."/>
            <person name="Ruan X."/>
            <person name="Zhao L."/>
            <person name="Wei J."/>
            <person name="Que T."/>
            <person name="Du C."/>
            <person name="Cheng J."/>
            <person name="Dai P."/>
            <person name="Han X."/>
            <person name="Huang E."/>
            <person name="Gao Y."/>
            <person name="Liu J."/>
            <person name="Shao H."/>
            <person name="Ye R."/>
            <person name="Li L."/>
            <person name="Wei W."/>
            <person name="Wang X."/>
            <person name="Wang C."/>
            <person name="Huo Q."/>
            <person name="Li W."/>
            <person name="Guo W."/>
            <person name="Chen H."/>
            <person name="Chen S."/>
            <person name="Zhou L."/>
            <person name="Zhou L."/>
            <person name="Ni X."/>
            <person name="Tian J."/>
            <person name="Zhou Y."/>
            <person name="Sheng Y."/>
            <person name="Liu T."/>
            <person name="Pan Y."/>
            <person name="Xia L."/>
            <person name="Li J."/>
            <person name="Zhao F."/>
            <person name="Cao W."/>
        </authorList>
    </citation>
    <scope>NUCLEOTIDE SEQUENCE</scope>
    <source>
        <strain evidence="2">Rsan-2018</strain>
        <tissue evidence="2">Larvae</tissue>
    </source>
</reference>
<organism evidence="2 3">
    <name type="scientific">Rhipicephalus sanguineus</name>
    <name type="common">Brown dog tick</name>
    <name type="synonym">Ixodes sanguineus</name>
    <dbReference type="NCBI Taxonomy" id="34632"/>
    <lineage>
        <taxon>Eukaryota</taxon>
        <taxon>Metazoa</taxon>
        <taxon>Ecdysozoa</taxon>
        <taxon>Arthropoda</taxon>
        <taxon>Chelicerata</taxon>
        <taxon>Arachnida</taxon>
        <taxon>Acari</taxon>
        <taxon>Parasitiformes</taxon>
        <taxon>Ixodida</taxon>
        <taxon>Ixodoidea</taxon>
        <taxon>Ixodidae</taxon>
        <taxon>Rhipicephalinae</taxon>
        <taxon>Rhipicephalus</taxon>
        <taxon>Rhipicephalus</taxon>
    </lineage>
</organism>
<dbReference type="InterPro" id="IPR039016">
    <property type="entry name" value="RECK"/>
</dbReference>
<evidence type="ECO:0000313" key="2">
    <source>
        <dbReference type="EMBL" id="KAH7962213.1"/>
    </source>
</evidence>
<dbReference type="PANTHER" id="PTHR13487">
    <property type="entry name" value="SERINE PROTEASE INHIBITOR"/>
    <property type="match status" value="1"/>
</dbReference>
<keyword evidence="3" id="KW-1185">Reference proteome</keyword>
<protein>
    <recommendedName>
        <fullName evidence="1">Kazal-like domain-containing protein</fullName>
    </recommendedName>
</protein>
<dbReference type="InterPro" id="IPR056978">
    <property type="entry name" value="CC4_RECK"/>
</dbReference>
<dbReference type="Pfam" id="PF25027">
    <property type="entry name" value="EGF1_RECK"/>
    <property type="match status" value="1"/>
</dbReference>
<accession>A0A9D4Q0E0</accession>
<dbReference type="Pfam" id="PF23332">
    <property type="entry name" value="CC4_RECK"/>
    <property type="match status" value="2"/>
</dbReference>
<dbReference type="GO" id="GO:0008191">
    <property type="term" value="F:metalloendopeptidase inhibitor activity"/>
    <property type="evidence" value="ECO:0007669"/>
    <property type="project" value="InterPro"/>
</dbReference>
<dbReference type="Gene3D" id="3.30.60.30">
    <property type="match status" value="1"/>
</dbReference>
<name>A0A9D4Q0E0_RHISA</name>
<dbReference type="PROSITE" id="PS51465">
    <property type="entry name" value="KAZAL_2"/>
    <property type="match status" value="1"/>
</dbReference>
<dbReference type="SUPFAM" id="SSF100895">
    <property type="entry name" value="Kazal-type serine protease inhibitors"/>
    <property type="match status" value="2"/>
</dbReference>
<dbReference type="Proteomes" id="UP000821837">
    <property type="component" value="Chromosome 3"/>
</dbReference>
<comment type="caution">
    <text evidence="2">The sequence shown here is derived from an EMBL/GenBank/DDBJ whole genome shotgun (WGS) entry which is preliminary data.</text>
</comment>
<dbReference type="EMBL" id="JABSTV010001249">
    <property type="protein sequence ID" value="KAH7962213.1"/>
    <property type="molecule type" value="Genomic_DNA"/>
</dbReference>
<evidence type="ECO:0000259" key="1">
    <source>
        <dbReference type="PROSITE" id="PS51465"/>
    </source>
</evidence>
<dbReference type="GO" id="GO:0005886">
    <property type="term" value="C:plasma membrane"/>
    <property type="evidence" value="ECO:0007669"/>
    <property type="project" value="TreeGrafter"/>
</dbReference>
<sequence length="852" mass="92047">MRKLELAERWYGRPCCQRARLEGCRRACLQARSAEDLEPWCRRSDELDLQVCLEGRSELHCCAQAPSGQCRDACLRVLRPKDVAGDDVTGDEDAVDALLAGGCAAPGLHERLWQCLLGWRSGPSSQLLPADGAKLQCCLRAATIECQRMCLRAYGSEWETSWEAFHNRCRYQPAEAALRQCLDDVDEPCELGCGGPLSFCAHLGGRPWSLYRRCDASADRVARESARLWMRSGPPTAMDGGARREATTSPLGDCPADAWRALACTLNLRPCHATHHSSTLCREDCLALAARCKDGRQLAPLCDSLAPPGAPCFSIVGVDTQPTTTPPVAEPATQPCRSRPCGSSSICVVNRHCAPGQSCSKYRCLKGCPVGSSSGTLVPQGSPARLPRVEGGRLCWSQCRCSESGALTECLHTGCDDAAPKQCWLDGRSRSPGSRFLVHGCLRCRCDSNGHISCTRKAHNCLLHDAPCGCRPEDDDDEGEVCGADGRTHRSPCLARCAGLTHGQWEPGPCHQTDPCARRPCPAGAPVCVAWKHACLGPCKQFICIGNATGGDCRGSGPVCDTEGREHPNMCTLMSKHDGDPKSWLAHLGPCEPGCRVRGPVCGIDGETYPSECAAWAQRVLVDYRGPCLHRHGKEGCDQVRCPLMPPGGCQALLARLPGTCCPHCGWGLRLVLGRPWRNGSSDQKEERPLSELLWWLRTQLSSTQCDLFGHLDPALPDFLVLLVVPTSWPASWTLCRAEAQRLDALVRVRSPALFSLLPMEAVAGSAGLLDETVEHASSAPGAGRLSTHASFLTLLLLSLLLAAASCPAPLFGLQFVVELAVVYRQLSVSALRLTSLEGTVGYRRTISDQVR</sequence>
<dbReference type="GO" id="GO:0030198">
    <property type="term" value="P:extracellular matrix organization"/>
    <property type="evidence" value="ECO:0007669"/>
    <property type="project" value="TreeGrafter"/>
</dbReference>
<evidence type="ECO:0000313" key="3">
    <source>
        <dbReference type="Proteomes" id="UP000821837"/>
    </source>
</evidence>
<dbReference type="InterPro" id="IPR056976">
    <property type="entry name" value="EGF1_RECK"/>
</dbReference>
<dbReference type="SMART" id="SM00280">
    <property type="entry name" value="KAZAL"/>
    <property type="match status" value="2"/>
</dbReference>
<dbReference type="Pfam" id="PF07648">
    <property type="entry name" value="Kazal_2"/>
    <property type="match status" value="2"/>
</dbReference>